<organism evidence="1 2">
    <name type="scientific">Prosthecochloris marina</name>
    <dbReference type="NCBI Taxonomy" id="2017681"/>
    <lineage>
        <taxon>Bacteria</taxon>
        <taxon>Pseudomonadati</taxon>
        <taxon>Chlorobiota</taxon>
        <taxon>Chlorobiia</taxon>
        <taxon>Chlorobiales</taxon>
        <taxon>Chlorobiaceae</taxon>
        <taxon>Prosthecochloris</taxon>
    </lineage>
</organism>
<protein>
    <submittedName>
        <fullName evidence="1">Uncharacterized protein</fullName>
    </submittedName>
</protein>
<dbReference type="AlphaFoldDB" id="A0A317T6G3"/>
<keyword evidence="2" id="KW-1185">Reference proteome</keyword>
<evidence type="ECO:0000313" key="2">
    <source>
        <dbReference type="Proteomes" id="UP000246278"/>
    </source>
</evidence>
<accession>A0A317T6G3</accession>
<name>A0A317T6G3_9CHLB</name>
<gene>
    <name evidence="1" type="ORF">CR164_04705</name>
</gene>
<proteinExistence type="predicted"/>
<dbReference type="EMBL" id="PDNZ01000003">
    <property type="protein sequence ID" value="PWW82309.1"/>
    <property type="molecule type" value="Genomic_DNA"/>
</dbReference>
<comment type="caution">
    <text evidence="1">The sequence shown here is derived from an EMBL/GenBank/DDBJ whole genome shotgun (WGS) entry which is preliminary data.</text>
</comment>
<reference evidence="2" key="1">
    <citation type="submission" date="2017-10" db="EMBL/GenBank/DDBJ databases">
        <authorList>
            <person name="Gaisin V.A."/>
            <person name="Rysina M.S."/>
            <person name="Grouzdev D.S."/>
        </authorList>
    </citation>
    <scope>NUCLEOTIDE SEQUENCE [LARGE SCALE GENOMIC DNA]</scope>
    <source>
        <strain evidence="2">V1</strain>
    </source>
</reference>
<evidence type="ECO:0000313" key="1">
    <source>
        <dbReference type="EMBL" id="PWW82309.1"/>
    </source>
</evidence>
<dbReference type="Proteomes" id="UP000246278">
    <property type="component" value="Unassembled WGS sequence"/>
</dbReference>
<sequence length="85" mass="9499">MAEIVVDVLNAHEVFDSGLRQYSEKSLNVATMNLLYMPVALSGGSGRKGFTTKFVEVLVTCAWVPGLKILKSRFGFWNKKTLLYI</sequence>